<evidence type="ECO:0000313" key="1">
    <source>
        <dbReference type="EMBL" id="BDB54209.1"/>
    </source>
</evidence>
<gene>
    <name evidence="1" type="ORF">GENT5_05140</name>
</gene>
<keyword evidence="2" id="KW-1185">Reference proteome</keyword>
<reference evidence="1 2" key="2">
    <citation type="journal article" date="2022" name="Microorganisms">
        <title>Complete Genome Sequences of Two Flavobacterium ammonificans Strains and a Flavobacterium ammoniigenes Strain of Ammonifying Bacterioplankton Isolated from Surface River Water.</title>
        <authorList>
            <person name="Suda W."/>
            <person name="Ogata Y."/>
            <person name="Shindo C."/>
            <person name="Watanabe K."/>
        </authorList>
    </citation>
    <scope>NUCLEOTIDE SEQUENCE [LARGE SCALE GENOMIC DNA]</scope>
    <source>
        <strain evidence="1 2">GENT5</strain>
    </source>
</reference>
<organism evidence="1 2">
    <name type="scientific">Flavobacterium ammoniigenes</name>
    <dbReference type="NCBI Taxonomy" id="1751095"/>
    <lineage>
        <taxon>Bacteria</taxon>
        <taxon>Pseudomonadati</taxon>
        <taxon>Bacteroidota</taxon>
        <taxon>Flavobacteriia</taxon>
        <taxon>Flavobacteriales</taxon>
        <taxon>Flavobacteriaceae</taxon>
        <taxon>Flavobacterium</taxon>
    </lineage>
</organism>
<protein>
    <submittedName>
        <fullName evidence="1">DUF4837 domain-containing protein</fullName>
    </submittedName>
</protein>
<reference evidence="1 2" key="1">
    <citation type="journal article" date="2022" name="Int. J. Syst. Evol. Microbiol.">
        <title>Flavobacterium ammonificans sp. nov. and Flavobacterium ammoniigenes sp. nov., ammonifying bacteria isolated from surface river water.</title>
        <authorList>
            <person name="Watanabe K."/>
            <person name="Kitamura T."/>
            <person name="Ogata Y."/>
            <person name="Shindo C."/>
            <person name="Suda W."/>
        </authorList>
    </citation>
    <scope>NUCLEOTIDE SEQUENCE [LARGE SCALE GENOMIC DNA]</scope>
    <source>
        <strain evidence="1 2">GENT5</strain>
    </source>
</reference>
<dbReference type="RefSeq" id="WP_229317957.1">
    <property type="nucleotide sequence ID" value="NZ_AP025184.1"/>
</dbReference>
<evidence type="ECO:0000313" key="2">
    <source>
        <dbReference type="Proteomes" id="UP001319867"/>
    </source>
</evidence>
<dbReference type="InterPro" id="IPR032286">
    <property type="entry name" value="DUF4837"/>
</dbReference>
<accession>A0ABN6KXZ9</accession>
<name>A0ABN6KXZ9_9FLAO</name>
<dbReference type="Proteomes" id="UP001319867">
    <property type="component" value="Chromosome"/>
</dbReference>
<dbReference type="EMBL" id="AP025184">
    <property type="protein sequence ID" value="BDB54209.1"/>
    <property type="molecule type" value="Genomic_DNA"/>
</dbReference>
<proteinExistence type="predicted"/>
<dbReference type="PROSITE" id="PS51257">
    <property type="entry name" value="PROKAR_LIPOPROTEIN"/>
    <property type="match status" value="1"/>
</dbReference>
<dbReference type="Pfam" id="PF16125">
    <property type="entry name" value="DUF4837"/>
    <property type="match status" value="1"/>
</dbReference>
<sequence length="331" mass="37545">MNKALFLCLFLSVFLVSCFKKEAGIALKTTGKINTIAVIIDDQLWNGEIGDSIRNKFAAPVLGLPQEEPLFTINQYPVSLLEGFARDTRSILVIKKEAINKFEIKKNQYASPQNVFHISGKTTADIVQLLEQHSPQIILQIKKGEITENQRIQQKSLLPTASIKNRFQISIQVPSDFEQVLVKPNFVWLKKKIISGSSSLLVYQVPMNTIIKSNTAVAILSMRDSIGKFVQGTEPNSYMIREKGYTPYFFTSTLDNLLAYETRGTWQLQNDYMSGPFINYTIVDSINKRLVVLEGFCYSPSKEKRDVMHELDAIMHSVHVLKNNTFTPNKK</sequence>